<dbReference type="NCBIfam" id="TIGR01266">
    <property type="entry name" value="fum_ac_acetase"/>
    <property type="match status" value="1"/>
</dbReference>
<dbReference type="Pfam" id="PF09298">
    <property type="entry name" value="FAA_hydrolase_N"/>
    <property type="match status" value="1"/>
</dbReference>
<evidence type="ECO:0000256" key="8">
    <source>
        <dbReference type="ARBA" id="ARBA00022878"/>
    </source>
</evidence>
<feature type="binding site" evidence="12">
    <location>
        <position position="203"/>
    </location>
    <ligand>
        <name>Ca(2+)</name>
        <dbReference type="ChEBI" id="CHEBI:29108"/>
    </ligand>
</feature>
<dbReference type="AlphaFoldDB" id="A0A072PGI5"/>
<dbReference type="VEuPathDB" id="FungiDB:A1O9_06334"/>
<dbReference type="GO" id="GO:0046872">
    <property type="term" value="F:metal ion binding"/>
    <property type="evidence" value="ECO:0007669"/>
    <property type="project" value="UniProtKB-UniRule"/>
</dbReference>
<gene>
    <name evidence="16" type="ORF">A1O9_06334</name>
</gene>
<comment type="cofactor">
    <cofactor evidence="13">
        <name>Mg(2+)</name>
        <dbReference type="ChEBI" id="CHEBI:18420"/>
    </cofactor>
    <cofactor evidence="13">
        <name>Ca(2+)</name>
        <dbReference type="ChEBI" id="CHEBI:29108"/>
    </cofactor>
</comment>
<dbReference type="RefSeq" id="XP_013260998.1">
    <property type="nucleotide sequence ID" value="XM_013405544.1"/>
</dbReference>
<comment type="similarity">
    <text evidence="2 13">Belongs to the FAH family.</text>
</comment>
<evidence type="ECO:0000256" key="7">
    <source>
        <dbReference type="ARBA" id="ARBA00022842"/>
    </source>
</evidence>
<dbReference type="Gene3D" id="3.90.850.10">
    <property type="entry name" value="Fumarylacetoacetase-like, C-terminal domain"/>
    <property type="match status" value="1"/>
</dbReference>
<dbReference type="Pfam" id="PF01557">
    <property type="entry name" value="FAA_hydrolase"/>
    <property type="match status" value="1"/>
</dbReference>
<evidence type="ECO:0000256" key="4">
    <source>
        <dbReference type="ARBA" id="ARBA00022723"/>
    </source>
</evidence>
<feature type="active site" description="Proton acceptor" evidence="10">
    <location>
        <position position="137"/>
    </location>
</feature>
<evidence type="ECO:0000256" key="5">
    <source>
        <dbReference type="ARBA" id="ARBA00022801"/>
    </source>
</evidence>
<reference evidence="16 17" key="1">
    <citation type="submission" date="2013-03" db="EMBL/GenBank/DDBJ databases">
        <title>The Genome Sequence of Exophiala aquamarina CBS 119918.</title>
        <authorList>
            <consortium name="The Broad Institute Genomics Platform"/>
            <person name="Cuomo C."/>
            <person name="de Hoog S."/>
            <person name="Gorbushina A."/>
            <person name="Walker B."/>
            <person name="Young S.K."/>
            <person name="Zeng Q."/>
            <person name="Gargeya S."/>
            <person name="Fitzgerald M."/>
            <person name="Haas B."/>
            <person name="Abouelleil A."/>
            <person name="Allen A.W."/>
            <person name="Alvarado L."/>
            <person name="Arachchi H.M."/>
            <person name="Berlin A.M."/>
            <person name="Chapman S.B."/>
            <person name="Gainer-Dewar J."/>
            <person name="Goldberg J."/>
            <person name="Griggs A."/>
            <person name="Gujja S."/>
            <person name="Hansen M."/>
            <person name="Howarth C."/>
            <person name="Imamovic A."/>
            <person name="Ireland A."/>
            <person name="Larimer J."/>
            <person name="McCowan C."/>
            <person name="Murphy C."/>
            <person name="Pearson M."/>
            <person name="Poon T.W."/>
            <person name="Priest M."/>
            <person name="Roberts A."/>
            <person name="Saif S."/>
            <person name="Shea T."/>
            <person name="Sisk P."/>
            <person name="Sykes S."/>
            <person name="Wortman J."/>
            <person name="Nusbaum C."/>
            <person name="Birren B."/>
        </authorList>
    </citation>
    <scope>NUCLEOTIDE SEQUENCE [LARGE SCALE GENOMIC DNA]</scope>
    <source>
        <strain evidence="16 17">CBS 119918</strain>
    </source>
</reference>
<dbReference type="InterPro" id="IPR005959">
    <property type="entry name" value="Fumarylacetoacetase"/>
</dbReference>
<dbReference type="SUPFAM" id="SSF63433">
    <property type="entry name" value="Fumarylacetoacetate hydrolase, FAH, N-terminal domain"/>
    <property type="match status" value="1"/>
</dbReference>
<dbReference type="InterPro" id="IPR036462">
    <property type="entry name" value="Fumarylacetoacetase_N_sf"/>
</dbReference>
<feature type="binding site" evidence="12">
    <location>
        <position position="201"/>
    </location>
    <ligand>
        <name>Ca(2+)</name>
        <dbReference type="ChEBI" id="CHEBI:29108"/>
    </ligand>
</feature>
<feature type="domain" description="Fumarylacetoacetase N-terminal" evidence="15">
    <location>
        <begin position="17"/>
        <end position="122"/>
    </location>
</feature>
<dbReference type="STRING" id="1182545.A0A072PGI5"/>
<evidence type="ECO:0000313" key="17">
    <source>
        <dbReference type="Proteomes" id="UP000027920"/>
    </source>
</evidence>
<dbReference type="UniPathway" id="UPA00139">
    <property type="reaction ID" value="UER00341"/>
</dbReference>
<evidence type="ECO:0000256" key="6">
    <source>
        <dbReference type="ARBA" id="ARBA00022837"/>
    </source>
</evidence>
<dbReference type="EMBL" id="AMGV01000004">
    <property type="protein sequence ID" value="KEF58408.1"/>
    <property type="molecule type" value="Genomic_DNA"/>
</dbReference>
<dbReference type="HOGENOM" id="CLU_026207_2_0_1"/>
<dbReference type="Proteomes" id="UP000027920">
    <property type="component" value="Unassembled WGS sequence"/>
</dbReference>
<dbReference type="Gene3D" id="2.30.30.230">
    <property type="entry name" value="Fumarylacetoacetase, N-terminal domain"/>
    <property type="match status" value="1"/>
</dbReference>
<dbReference type="GeneID" id="25281251"/>
<evidence type="ECO:0000259" key="15">
    <source>
        <dbReference type="Pfam" id="PF09298"/>
    </source>
</evidence>
<dbReference type="PANTHER" id="PTHR43069:SF2">
    <property type="entry name" value="FUMARYLACETOACETASE"/>
    <property type="match status" value="1"/>
</dbReference>
<keyword evidence="6 12" id="KW-0106">Calcium</keyword>
<dbReference type="GO" id="GO:1902000">
    <property type="term" value="P:homogentisate catabolic process"/>
    <property type="evidence" value="ECO:0007669"/>
    <property type="project" value="TreeGrafter"/>
</dbReference>
<feature type="binding site" evidence="12">
    <location>
        <position position="235"/>
    </location>
    <ligand>
        <name>Ca(2+)</name>
        <dbReference type="ChEBI" id="CHEBI:29108"/>
    </ligand>
</feature>
<evidence type="ECO:0000256" key="12">
    <source>
        <dbReference type="PIRSR" id="PIRSR605959-3"/>
    </source>
</evidence>
<dbReference type="GO" id="GO:0006572">
    <property type="term" value="P:L-tyrosine catabolic process"/>
    <property type="evidence" value="ECO:0007669"/>
    <property type="project" value="UniProtKB-UniRule"/>
</dbReference>
<comment type="catalytic activity">
    <reaction evidence="13">
        <text>4-fumarylacetoacetate + H2O = acetoacetate + fumarate + H(+)</text>
        <dbReference type="Rhea" id="RHEA:10244"/>
        <dbReference type="ChEBI" id="CHEBI:13705"/>
        <dbReference type="ChEBI" id="CHEBI:15377"/>
        <dbReference type="ChEBI" id="CHEBI:15378"/>
        <dbReference type="ChEBI" id="CHEBI:18034"/>
        <dbReference type="ChEBI" id="CHEBI:29806"/>
        <dbReference type="EC" id="3.7.1.2"/>
    </reaction>
</comment>
<feature type="binding site" evidence="12">
    <location>
        <position position="255"/>
    </location>
    <ligand>
        <name>Mg(2+)</name>
        <dbReference type="ChEBI" id="CHEBI:18420"/>
    </ligand>
</feature>
<dbReference type="InterPro" id="IPR015377">
    <property type="entry name" value="Fumarylacetoacetase_N"/>
</dbReference>
<dbReference type="EC" id="3.7.1.2" evidence="3 13"/>
<comment type="pathway">
    <text evidence="1 13">Amino-acid degradation; L-phenylalanine degradation; acetoacetate and fumarate from L-phenylalanine: step 6/6.</text>
</comment>
<feature type="binding site" evidence="11">
    <location>
        <position position="132"/>
    </location>
    <ligand>
        <name>substrate</name>
    </ligand>
</feature>
<dbReference type="InterPro" id="IPR036663">
    <property type="entry name" value="Fumarylacetoacetase_C_sf"/>
</dbReference>
<evidence type="ECO:0000256" key="13">
    <source>
        <dbReference type="RuleBase" id="RU366008"/>
    </source>
</evidence>
<keyword evidence="7 12" id="KW-0460">Magnesium</keyword>
<dbReference type="OrthoDB" id="9971669at2759"/>
<evidence type="ECO:0000259" key="14">
    <source>
        <dbReference type="Pfam" id="PF01557"/>
    </source>
</evidence>
<name>A0A072PGI5_9EURO</name>
<dbReference type="InterPro" id="IPR011234">
    <property type="entry name" value="Fumarylacetoacetase-like_C"/>
</dbReference>
<keyword evidence="17" id="KW-1185">Reference proteome</keyword>
<feature type="binding site" evidence="12">
    <location>
        <position position="235"/>
    </location>
    <ligand>
        <name>Mg(2+)</name>
        <dbReference type="ChEBI" id="CHEBI:18420"/>
    </ligand>
</feature>
<accession>A0A072PGI5</accession>
<sequence>MASWVETSEQPEFSLTNLPFGVFSTKSDSIPRIGVAIGSYVLDLKLLAQRRVFAGLDFNTDTLQATTLNTYAALGRHIHRRVRAYLQKVLAHDASVRHVLRDNVELREASLIDMRIVQMHLPMDIGDYTDFFTSPYHAQNVCINIVRPGTQLPSNFWDFPLGYHGRASSIVVSGTQIRRPRGHRVVNGAMTFGPCRKLDFEVELAAFIGEGNALGKSIGVDEAEKHIFGFVLLNDWSARDIQRAEAGLMGPLNGKNFATTISPWVVSPDALENYRAEPLDNHPPQPHLQSGQKNSVFDINIDHLIAQCNTKNVLFSFPQMIAHHTASGCPMRTGDLIATGTVSGPENTQLGCLLELTRDGTVPFQKPSGIDNTATIHREWLKDGDRIIFRVSKDNQGKAADVGFGSCEGTIAI</sequence>
<comment type="caution">
    <text evidence="16">The sequence shown here is derived from an EMBL/GenBank/DDBJ whole genome shotgun (WGS) entry which is preliminary data.</text>
</comment>
<keyword evidence="8 13" id="KW-0828">Tyrosine catabolism</keyword>
<keyword evidence="4 12" id="KW-0479">Metal-binding</keyword>
<feature type="binding site" evidence="12">
    <location>
        <position position="259"/>
    </location>
    <ligand>
        <name>Mg(2+)</name>
        <dbReference type="ChEBI" id="CHEBI:18420"/>
    </ligand>
</feature>
<keyword evidence="9 13" id="KW-0585">Phenylalanine catabolism</keyword>
<feature type="binding site" evidence="12">
    <location>
        <position position="130"/>
    </location>
    <ligand>
        <name>Ca(2+)</name>
        <dbReference type="ChEBI" id="CHEBI:29108"/>
    </ligand>
</feature>
<evidence type="ECO:0000256" key="2">
    <source>
        <dbReference type="ARBA" id="ARBA00010211"/>
    </source>
</evidence>
<feature type="binding site" evidence="11">
    <location>
        <position position="341"/>
    </location>
    <ligand>
        <name>substrate</name>
    </ligand>
</feature>
<evidence type="ECO:0000256" key="3">
    <source>
        <dbReference type="ARBA" id="ARBA00012094"/>
    </source>
</evidence>
<feature type="binding site" evidence="11">
    <location>
        <position position="242"/>
    </location>
    <ligand>
        <name>substrate</name>
    </ligand>
</feature>
<protein>
    <recommendedName>
        <fullName evidence="3 13">Fumarylacetoacetase</fullName>
        <ecNumber evidence="3 13">3.7.1.2</ecNumber>
    </recommendedName>
    <alternativeName>
        <fullName evidence="13">Fumarylacetoacetate hydrolase</fullName>
    </alternativeName>
</protein>
<dbReference type="PANTHER" id="PTHR43069">
    <property type="entry name" value="FUMARYLACETOACETASE"/>
    <property type="match status" value="1"/>
</dbReference>
<keyword evidence="5 13" id="KW-0378">Hydrolase</keyword>
<proteinExistence type="inferred from homology"/>
<dbReference type="GO" id="GO:0006559">
    <property type="term" value="P:L-phenylalanine catabolic process"/>
    <property type="evidence" value="ECO:0007669"/>
    <property type="project" value="UniProtKB-UniRule"/>
</dbReference>
<dbReference type="GO" id="GO:0004334">
    <property type="term" value="F:fumarylacetoacetase activity"/>
    <property type="evidence" value="ECO:0007669"/>
    <property type="project" value="UniProtKB-UniRule"/>
</dbReference>
<evidence type="ECO:0000256" key="11">
    <source>
        <dbReference type="PIRSR" id="PIRSR605959-2"/>
    </source>
</evidence>
<evidence type="ECO:0000256" key="10">
    <source>
        <dbReference type="PIRSR" id="PIRSR605959-1"/>
    </source>
</evidence>
<evidence type="ECO:0000256" key="1">
    <source>
        <dbReference type="ARBA" id="ARBA00004782"/>
    </source>
</evidence>
<dbReference type="SUPFAM" id="SSF56529">
    <property type="entry name" value="FAH"/>
    <property type="match status" value="1"/>
</dbReference>
<organism evidence="16 17">
    <name type="scientific">Exophiala aquamarina CBS 119918</name>
    <dbReference type="NCBI Taxonomy" id="1182545"/>
    <lineage>
        <taxon>Eukaryota</taxon>
        <taxon>Fungi</taxon>
        <taxon>Dikarya</taxon>
        <taxon>Ascomycota</taxon>
        <taxon>Pezizomycotina</taxon>
        <taxon>Eurotiomycetes</taxon>
        <taxon>Chaetothyriomycetidae</taxon>
        <taxon>Chaetothyriales</taxon>
        <taxon>Herpotrichiellaceae</taxon>
        <taxon>Exophiala</taxon>
    </lineage>
</organism>
<evidence type="ECO:0000313" key="16">
    <source>
        <dbReference type="EMBL" id="KEF58408.1"/>
    </source>
</evidence>
<feature type="domain" description="Fumarylacetoacetase-like C-terminal" evidence="14">
    <location>
        <begin position="157"/>
        <end position="410"/>
    </location>
</feature>
<evidence type="ECO:0000256" key="9">
    <source>
        <dbReference type="ARBA" id="ARBA00023232"/>
    </source>
</evidence>